<dbReference type="AlphaFoldDB" id="A0A7S2ULF9"/>
<organism evidence="1">
    <name type="scientific">Attheya septentrionalis</name>
    <dbReference type="NCBI Taxonomy" id="420275"/>
    <lineage>
        <taxon>Eukaryota</taxon>
        <taxon>Sar</taxon>
        <taxon>Stramenopiles</taxon>
        <taxon>Ochrophyta</taxon>
        <taxon>Bacillariophyta</taxon>
        <taxon>Coscinodiscophyceae</taxon>
        <taxon>Chaetocerotophycidae</taxon>
        <taxon>Chaetocerotales</taxon>
        <taxon>Attheyaceae</taxon>
        <taxon>Attheya</taxon>
    </lineage>
</organism>
<accession>A0A7S2ULF9</accession>
<sequence length="101" mass="11585">MPKRSNTGRANHWLVVIAQTCENTLGRGPVERRLREIDQEITDRHDDCCYAVASLRDANWALILFRRWLGPISTSLAFVHFVLTLRRIHANTSSLISKSKI</sequence>
<reference evidence="1" key="1">
    <citation type="submission" date="2021-01" db="EMBL/GenBank/DDBJ databases">
        <authorList>
            <person name="Corre E."/>
            <person name="Pelletier E."/>
            <person name="Niang G."/>
            <person name="Scheremetjew M."/>
            <person name="Finn R."/>
            <person name="Kale V."/>
            <person name="Holt S."/>
            <person name="Cochrane G."/>
            <person name="Meng A."/>
            <person name="Brown T."/>
            <person name="Cohen L."/>
        </authorList>
    </citation>
    <scope>NUCLEOTIDE SEQUENCE</scope>
    <source>
        <strain evidence="1">CCMP2084</strain>
    </source>
</reference>
<gene>
    <name evidence="1" type="ORF">ASEP1449_LOCUS13484</name>
</gene>
<name>A0A7S2ULF9_9STRA</name>
<proteinExistence type="predicted"/>
<protein>
    <submittedName>
        <fullName evidence="1">Uncharacterized protein</fullName>
    </submittedName>
</protein>
<dbReference type="EMBL" id="HBHQ01020042">
    <property type="protein sequence ID" value="CAD9821650.1"/>
    <property type="molecule type" value="Transcribed_RNA"/>
</dbReference>
<evidence type="ECO:0000313" key="1">
    <source>
        <dbReference type="EMBL" id="CAD9821650.1"/>
    </source>
</evidence>